<evidence type="ECO:0000259" key="1">
    <source>
        <dbReference type="Pfam" id="PF00144"/>
    </source>
</evidence>
<dbReference type="Proteomes" id="UP000181790">
    <property type="component" value="Unassembled WGS sequence"/>
</dbReference>
<feature type="domain" description="Beta-lactamase-related" evidence="1">
    <location>
        <begin position="56"/>
        <end position="372"/>
    </location>
</feature>
<dbReference type="SUPFAM" id="SSF56601">
    <property type="entry name" value="beta-lactamase/transpeptidase-like"/>
    <property type="match status" value="1"/>
</dbReference>
<proteinExistence type="predicted"/>
<dbReference type="InterPro" id="IPR012338">
    <property type="entry name" value="Beta-lactam/transpept-like"/>
</dbReference>
<dbReference type="PANTHER" id="PTHR46825">
    <property type="entry name" value="D-ALANYL-D-ALANINE-CARBOXYPEPTIDASE/ENDOPEPTIDASE AMPH"/>
    <property type="match status" value="1"/>
</dbReference>
<name>A0A1S2VAD5_9BACT</name>
<sequence length="489" mass="53255">MKYLLMQVIALMLLLLWLIPYGFGQPAQVLQRIRHVEYGLVPSVELAGEPAQRYTLADRMRYYHVPAVSIAVINNGQLEWAKAYGHLSADSLQSATTETLFQAASVSKPVSALGVLKLAEQGRIALDSNVNTYLTSWKIPDSRFTAQKPVTLRQLLSHSSGLNVHGFGGYLPGKPLPAVRQILNGEAPANSPAVRSDTVPGARWRYSGGGYMVIQQLTEDITRQPFATYMQQAVLKPLGMQHSTFAQPLPAHLLTKATTGHDGKGAKINGNHHVYPELAPAGLWTTPTDLATYLLHIQQAFRSQQGGLLSQAMTRQMLTPQSGGYGLGPGLGGQEDKLAFGHGGGNEGFRCFIYAFANTGQGAVVMTNADNGMDLVYEVLRGISAEYNWPSFKPVVKKVVPLPAEQLARLAGRYEGHGNKKPELHITVSGKGLLVTQVWNGDSYTLLPEAGLTFFTRDGGDPFLFETSPDGRITSLLAFGSDRWTRKQE</sequence>
<dbReference type="InterPro" id="IPR001466">
    <property type="entry name" value="Beta-lactam-related"/>
</dbReference>
<evidence type="ECO:0000313" key="2">
    <source>
        <dbReference type="EMBL" id="OIN55694.1"/>
    </source>
</evidence>
<accession>A0A1S2VAD5</accession>
<dbReference type="InterPro" id="IPR050491">
    <property type="entry name" value="AmpC-like"/>
</dbReference>
<dbReference type="AlphaFoldDB" id="A0A1S2VAD5"/>
<dbReference type="Gene3D" id="3.40.710.10">
    <property type="entry name" value="DD-peptidase/beta-lactamase superfamily"/>
    <property type="match status" value="1"/>
</dbReference>
<organism evidence="2 3">
    <name type="scientific">Arsenicibacter rosenii</name>
    <dbReference type="NCBI Taxonomy" id="1750698"/>
    <lineage>
        <taxon>Bacteria</taxon>
        <taxon>Pseudomonadati</taxon>
        <taxon>Bacteroidota</taxon>
        <taxon>Cytophagia</taxon>
        <taxon>Cytophagales</taxon>
        <taxon>Spirosomataceae</taxon>
        <taxon>Arsenicibacter</taxon>
    </lineage>
</organism>
<comment type="caution">
    <text evidence="2">The sequence shown here is derived from an EMBL/GenBank/DDBJ whole genome shotgun (WGS) entry which is preliminary data.</text>
</comment>
<reference evidence="2 3" key="1">
    <citation type="submission" date="2016-10" db="EMBL/GenBank/DDBJ databases">
        <title>Arsenicibacter rosenii gen. nov., sp. nov., an efficient arsenic-methylating bacterium isolated from an arsenic-contaminated paddy soil.</title>
        <authorList>
            <person name="Huang K."/>
        </authorList>
    </citation>
    <scope>NUCLEOTIDE SEQUENCE [LARGE SCALE GENOMIC DNA]</scope>
    <source>
        <strain evidence="2 3">SM-1</strain>
    </source>
</reference>
<dbReference type="EMBL" id="MORL01000043">
    <property type="protein sequence ID" value="OIN55694.1"/>
    <property type="molecule type" value="Genomic_DNA"/>
</dbReference>
<dbReference type="OrthoDB" id="9797709at2"/>
<keyword evidence="3" id="KW-1185">Reference proteome</keyword>
<dbReference type="Pfam" id="PF00144">
    <property type="entry name" value="Beta-lactamase"/>
    <property type="match status" value="1"/>
</dbReference>
<dbReference type="PANTHER" id="PTHR46825:SF12">
    <property type="entry name" value="PENICILLIN-BINDING PROTEIN 4"/>
    <property type="match status" value="1"/>
</dbReference>
<protein>
    <submittedName>
        <fullName evidence="2">Penicillin-binding protein 4</fullName>
    </submittedName>
</protein>
<gene>
    <name evidence="2" type="ORF">BLX24_28745</name>
</gene>
<evidence type="ECO:0000313" key="3">
    <source>
        <dbReference type="Proteomes" id="UP000181790"/>
    </source>
</evidence>